<dbReference type="GO" id="GO:0055085">
    <property type="term" value="P:transmembrane transport"/>
    <property type="evidence" value="ECO:0007669"/>
    <property type="project" value="InterPro"/>
</dbReference>
<dbReference type="PANTHER" id="PTHR43386">
    <property type="entry name" value="OLIGOPEPTIDE TRANSPORT SYSTEM PERMEASE PROTEIN APPC"/>
    <property type="match status" value="1"/>
</dbReference>
<evidence type="ECO:0000256" key="2">
    <source>
        <dbReference type="ARBA" id="ARBA00022448"/>
    </source>
</evidence>
<dbReference type="RefSeq" id="WP_012021000.1">
    <property type="nucleotide sequence ID" value="NZ_AP019770.1"/>
</dbReference>
<protein>
    <submittedName>
        <fullName evidence="9">Binding-protein-dependent transport systems inner membrane component</fullName>
    </submittedName>
    <submittedName>
        <fullName evidence="10">Peptide ABC transporter permease</fullName>
    </submittedName>
</protein>
<dbReference type="GO" id="GO:0005886">
    <property type="term" value="C:plasma membrane"/>
    <property type="evidence" value="ECO:0007669"/>
    <property type="project" value="UniProtKB-SubCell"/>
</dbReference>
<feature type="domain" description="ABC transmembrane type-1" evidence="8">
    <location>
        <begin position="81"/>
        <end position="271"/>
    </location>
</feature>
<comment type="subcellular location">
    <subcellularLocation>
        <location evidence="1 7">Cell membrane</location>
        <topology evidence="1 7">Multi-pass membrane protein</topology>
    </subcellularLocation>
</comment>
<evidence type="ECO:0000256" key="3">
    <source>
        <dbReference type="ARBA" id="ARBA00022475"/>
    </source>
</evidence>
<evidence type="ECO:0000256" key="7">
    <source>
        <dbReference type="RuleBase" id="RU363032"/>
    </source>
</evidence>
<evidence type="ECO:0000313" key="11">
    <source>
        <dbReference type="EMBL" id="AKV76335.1"/>
    </source>
</evidence>
<gene>
    <name evidence="9" type="ORF">HA72_1048</name>
    <name evidence="10" type="ORF">MsedA_1061</name>
    <name evidence="11" type="ORF">MsedB_1063</name>
    <name evidence="12" type="ORF">MsedC_1061</name>
    <name evidence="13" type="ORF">MsedD_1062</name>
    <name evidence="14" type="ORF">MsedE_1063</name>
</gene>
<keyword evidence="6 7" id="KW-0472">Membrane</keyword>
<evidence type="ECO:0000256" key="5">
    <source>
        <dbReference type="ARBA" id="ARBA00022989"/>
    </source>
</evidence>
<dbReference type="EMBL" id="CP012176">
    <property type="protein sequence ID" value="AKV83075.1"/>
    <property type="molecule type" value="Genomic_DNA"/>
</dbReference>
<reference evidence="17 18" key="2">
    <citation type="journal article" date="2015" name="Genome Announc.">
        <title>Complete Genome Sequences of Evolved Arsenate-Resistant Metallosphaera sedula Strains.</title>
        <authorList>
            <person name="Ai C."/>
            <person name="McCarthy S."/>
            <person name="Schackwitz W."/>
            <person name="Martin J."/>
            <person name="Lipzen A."/>
            <person name="Blum P."/>
        </authorList>
    </citation>
    <scope>NUCLEOTIDE SEQUENCE [LARGE SCALE GENOMIC DNA]</scope>
    <source>
        <strain evidence="12 18">ARS120-1</strain>
        <strain evidence="13 17">ARS120-2</strain>
        <strain evidence="10 20">ARS50-1</strain>
        <strain evidence="11 19">ARS50-2</strain>
    </source>
</reference>
<feature type="transmembrane region" description="Helical" evidence="7">
    <location>
        <begin position="199"/>
        <end position="228"/>
    </location>
</feature>
<dbReference type="EMBL" id="CP012173">
    <property type="protein sequence ID" value="AKV76335.1"/>
    <property type="molecule type" value="Genomic_DNA"/>
</dbReference>
<evidence type="ECO:0000256" key="1">
    <source>
        <dbReference type="ARBA" id="ARBA00004651"/>
    </source>
</evidence>
<sequence precursor="true">MSVKTALLSSKTLLVGAVIIVGFIVTAIISALDLKLLTPYDPNKINFALANLPPSSAHLFGTDSEGRDVFTRVLAALPNDVAIPYIIAGASALIGGLVGMVSGYVGGLVDEGLMRFTDIFLAFPGILLALAISTILGQTHVAERLYFSMIALIVVNWPIYARLVRSQVLQVRGMPYITLAKAAGLTRWEIMRRHIIPNILSLVIVYITLDMGTIILFYSILAFFGLGAPPPTPELGRMVYDGLTALPGNWWSSVFPALTITLMAVGFSLFGEGLRDYLDPRGGDYVRRANA</sequence>
<feature type="transmembrane region" description="Helical" evidence="7">
    <location>
        <begin position="145"/>
        <end position="164"/>
    </location>
</feature>
<dbReference type="EMBL" id="CP008822">
    <property type="protein sequence ID" value="AIM27199.1"/>
    <property type="molecule type" value="Genomic_DNA"/>
</dbReference>
<dbReference type="InterPro" id="IPR050366">
    <property type="entry name" value="BP-dependent_transpt_permease"/>
</dbReference>
<reference evidence="9 15" key="1">
    <citation type="journal article" date="2014" name="J. Bacteriol.">
        <title>Role of an Archaeal PitA Transporter in the Copper and Arsenic Resistance of Metallosphaera sedula, an Extreme Thermoacidophile.</title>
        <authorList>
            <person name="McCarthy S."/>
            <person name="Ai C."/>
            <person name="Wheaton G."/>
            <person name="Tevatia R."/>
            <person name="Eckrich V."/>
            <person name="Kelly R."/>
            <person name="Blum P."/>
        </authorList>
    </citation>
    <scope>NUCLEOTIDE SEQUENCE [LARGE SCALE GENOMIC DNA]</scope>
    <source>
        <strain evidence="9 15">CuR1</strain>
    </source>
</reference>
<dbReference type="PANTHER" id="PTHR43386:SF1">
    <property type="entry name" value="D,D-DIPEPTIDE TRANSPORT SYSTEM PERMEASE PROTEIN DDPC-RELATED"/>
    <property type="match status" value="1"/>
</dbReference>
<dbReference type="AlphaFoldDB" id="A0A088E435"/>
<dbReference type="CDD" id="cd06261">
    <property type="entry name" value="TM_PBP2"/>
    <property type="match status" value="1"/>
</dbReference>
<evidence type="ECO:0000256" key="6">
    <source>
        <dbReference type="ARBA" id="ARBA00023136"/>
    </source>
</evidence>
<dbReference type="Proteomes" id="UP000062398">
    <property type="component" value="Chromosome"/>
</dbReference>
<feature type="transmembrane region" description="Helical" evidence="7">
    <location>
        <begin position="12"/>
        <end position="32"/>
    </location>
</feature>
<evidence type="ECO:0000256" key="4">
    <source>
        <dbReference type="ARBA" id="ARBA00022692"/>
    </source>
</evidence>
<evidence type="ECO:0000313" key="19">
    <source>
        <dbReference type="Proteomes" id="UP000062475"/>
    </source>
</evidence>
<dbReference type="PATRIC" id="fig|43687.5.peg.1090"/>
<dbReference type="EMBL" id="CP012172">
    <property type="protein sequence ID" value="AKV74095.1"/>
    <property type="molecule type" value="Genomic_DNA"/>
</dbReference>
<dbReference type="Proteomes" id="UP000068832">
    <property type="component" value="Chromosome"/>
</dbReference>
<dbReference type="GeneID" id="91755518"/>
<dbReference type="PROSITE" id="PS50928">
    <property type="entry name" value="ABC_TM1"/>
    <property type="match status" value="1"/>
</dbReference>
<evidence type="ECO:0000313" key="9">
    <source>
        <dbReference type="EMBL" id="AIM27199.1"/>
    </source>
</evidence>
<dbReference type="SUPFAM" id="SSF161098">
    <property type="entry name" value="MetI-like"/>
    <property type="match status" value="1"/>
</dbReference>
<reference evidence="14 16" key="3">
    <citation type="submission" date="2015-07" db="EMBL/GenBank/DDBJ databases">
        <title>Physiological, transcriptional responses and genome re-sequencing of acid resistant extremely thermoacidophilic Metallosphaera sedula SARC-M1.</title>
        <authorList>
            <person name="Ai C."/>
            <person name="McCarthy S."/>
            <person name="Eckrich V."/>
            <person name="Rudrappa D."/>
            <person name="Qiu G."/>
            <person name="Blum P."/>
        </authorList>
    </citation>
    <scope>NUCLEOTIDE SEQUENCE [LARGE SCALE GENOMIC DNA]</scope>
    <source>
        <strain evidence="14 16">SARC-M1</strain>
    </source>
</reference>
<dbReference type="InterPro" id="IPR000515">
    <property type="entry name" value="MetI-like"/>
</dbReference>
<evidence type="ECO:0000313" key="14">
    <source>
        <dbReference type="EMBL" id="AKV83075.1"/>
    </source>
</evidence>
<dbReference type="OrthoDB" id="312811at2157"/>
<evidence type="ECO:0000313" key="13">
    <source>
        <dbReference type="EMBL" id="AKV80831.1"/>
    </source>
</evidence>
<dbReference type="Proteomes" id="UP000056255">
    <property type="component" value="Chromosome"/>
</dbReference>
<feature type="transmembrane region" description="Helical" evidence="7">
    <location>
        <begin position="119"/>
        <end position="139"/>
    </location>
</feature>
<keyword evidence="3" id="KW-1003">Cell membrane</keyword>
<dbReference type="Gene3D" id="1.10.3720.10">
    <property type="entry name" value="MetI-like"/>
    <property type="match status" value="1"/>
</dbReference>
<evidence type="ECO:0000313" key="12">
    <source>
        <dbReference type="EMBL" id="AKV78586.1"/>
    </source>
</evidence>
<dbReference type="Proteomes" id="UP000029084">
    <property type="component" value="Chromosome"/>
</dbReference>
<evidence type="ECO:0000313" key="20">
    <source>
        <dbReference type="Proteomes" id="UP000068832"/>
    </source>
</evidence>
<dbReference type="OMA" id="IAWKHLV"/>
<comment type="similarity">
    <text evidence="7">Belongs to the binding-protein-dependent transport system permease family.</text>
</comment>
<evidence type="ECO:0000259" key="8">
    <source>
        <dbReference type="PROSITE" id="PS50928"/>
    </source>
</evidence>
<evidence type="ECO:0000313" key="18">
    <source>
        <dbReference type="Proteomes" id="UP000062398"/>
    </source>
</evidence>
<name>A0A088E435_9CREN</name>
<feature type="transmembrane region" description="Helical" evidence="7">
    <location>
        <begin position="82"/>
        <end position="107"/>
    </location>
</feature>
<dbReference type="Proteomes" id="UP000062475">
    <property type="component" value="Chromosome"/>
</dbReference>
<dbReference type="EMBL" id="CP012174">
    <property type="protein sequence ID" value="AKV78586.1"/>
    <property type="molecule type" value="Genomic_DNA"/>
</dbReference>
<evidence type="ECO:0000313" key="10">
    <source>
        <dbReference type="EMBL" id="AKV74095.1"/>
    </source>
</evidence>
<accession>A0A088E435</accession>
<keyword evidence="2 7" id="KW-0813">Transport</keyword>
<dbReference type="Proteomes" id="UP000061362">
    <property type="component" value="Chromosome"/>
</dbReference>
<evidence type="ECO:0000313" key="16">
    <source>
        <dbReference type="Proteomes" id="UP000056255"/>
    </source>
</evidence>
<feature type="transmembrane region" description="Helical" evidence="7">
    <location>
        <begin position="248"/>
        <end position="271"/>
    </location>
</feature>
<evidence type="ECO:0000313" key="15">
    <source>
        <dbReference type="Proteomes" id="UP000029084"/>
    </source>
</evidence>
<keyword evidence="5 7" id="KW-1133">Transmembrane helix</keyword>
<proteinExistence type="inferred from homology"/>
<dbReference type="InterPro" id="IPR035906">
    <property type="entry name" value="MetI-like_sf"/>
</dbReference>
<keyword evidence="4 7" id="KW-0812">Transmembrane</keyword>
<evidence type="ECO:0000313" key="17">
    <source>
        <dbReference type="Proteomes" id="UP000061362"/>
    </source>
</evidence>
<dbReference type="EMBL" id="CP012175">
    <property type="protein sequence ID" value="AKV80831.1"/>
    <property type="molecule type" value="Genomic_DNA"/>
</dbReference>
<dbReference type="Pfam" id="PF00528">
    <property type="entry name" value="BPD_transp_1"/>
    <property type="match status" value="1"/>
</dbReference>
<organism evidence="9 15">
    <name type="scientific">Metallosphaera sedula</name>
    <dbReference type="NCBI Taxonomy" id="43687"/>
    <lineage>
        <taxon>Archaea</taxon>
        <taxon>Thermoproteota</taxon>
        <taxon>Thermoprotei</taxon>
        <taxon>Sulfolobales</taxon>
        <taxon>Sulfolobaceae</taxon>
        <taxon>Metallosphaera</taxon>
    </lineage>
</organism>